<evidence type="ECO:0000313" key="5">
    <source>
        <dbReference type="EMBL" id="KYQ94283.1"/>
    </source>
</evidence>
<dbReference type="AlphaFoldDB" id="A0A151ZJX8"/>
<feature type="region of interest" description="Disordered" evidence="3">
    <location>
        <begin position="159"/>
        <end position="326"/>
    </location>
</feature>
<dbReference type="GO" id="GO:0003723">
    <property type="term" value="F:RNA binding"/>
    <property type="evidence" value="ECO:0007669"/>
    <property type="project" value="UniProtKB-UniRule"/>
</dbReference>
<dbReference type="SUPFAM" id="SSF54928">
    <property type="entry name" value="RNA-binding domain, RBD"/>
    <property type="match status" value="5"/>
</dbReference>
<sequence length="867" mass="99233">MSNTRICIKNLPKHLTDKRFKEHFAKFGEVTDSKIVKTADGRSRLFGFIGYTNENSTKNALSLNGTYLDTSKITVEMATKIDKSDAARPWSKYSEGSSLNKKKESTNSISQTAKSDKGSKKRKLGQDDDDDELDQLDNDPEFQKYKQLMMPRVNQKIWENDESSFNRQEAEDEGAAKKKKKIILDPKENKDLFKFDDDSDEEEELYDEMPVDLNNNNNNNSNSNNTDGDKQTEKPDPLVNDSSVNDLDWLKSKVSTSLSENIDSDDNNINSDNEDKDEEMKDDEDEDDNSEDDNGKENDKESESENEEEEKVDENSNEKPKSEEENGKKVLYQHESDYINDDDQVGESGRIFIRNLSHTIKEEDLENLFKRFGKISEIHLPIDNETKKPRGFAFILFLIPENAVRAMAEMDSKVYHGRIMHILPAKSAPVKMRVEADLNGSVNSSFKKQQQDKLKQGAGSTHNWNALFMRSDAIISSLSERYKISQGEILDTEAQDMAVRMTLMETHIINETKKFLEENGVVIDYIGDKNVKRSNTTILIKNIPFRTTEKEISDMFSKFGEITRNLLTPAKTLALVEFEQPNDAKVAFKSLAYTKFHHVPLYLEWAPLGLFKGPPPSKQNKDKEKKEKEESIQKEIAKNTTAKDALFYVFIKNLNWETTEDTLRIRLKTLKDFKSVKIATKANPKGGERLSCGYGFAEFSSKHGAYECIRNWNGATIDSHEISMKISDKTASINNEQLNGNSEKQTKKQERIEKDNSLQLKTSNKIIIKNIPFEATQKELRKLFSSYGEIQSLRLPNKPNGGHRGFGFIEFLTEEEAKSAIESLKNSHFYGRHLILQYAEQDKNMDELREKASMDYEKLKGSSKSKY</sequence>
<feature type="domain" description="RRM" evidence="4">
    <location>
        <begin position="4"/>
        <end position="80"/>
    </location>
</feature>
<feature type="compositionally biased region" description="Basic and acidic residues" evidence="3">
    <location>
        <begin position="619"/>
        <end position="634"/>
    </location>
</feature>
<feature type="compositionally biased region" description="Low complexity" evidence="3">
    <location>
        <begin position="214"/>
        <end position="225"/>
    </location>
</feature>
<feature type="compositionally biased region" description="Acidic residues" evidence="3">
    <location>
        <begin position="197"/>
        <end position="210"/>
    </location>
</feature>
<keyword evidence="6" id="KW-1185">Reference proteome</keyword>
<dbReference type="InterPro" id="IPR035979">
    <property type="entry name" value="RBD_domain_sf"/>
</dbReference>
<dbReference type="PROSITE" id="PS50102">
    <property type="entry name" value="RRM"/>
    <property type="match status" value="5"/>
</dbReference>
<feature type="domain" description="RRM" evidence="4">
    <location>
        <begin position="349"/>
        <end position="427"/>
    </location>
</feature>
<dbReference type="CDD" id="cd12565">
    <property type="entry name" value="RRM1_MRD1"/>
    <property type="match status" value="1"/>
</dbReference>
<proteinExistence type="predicted"/>
<dbReference type="Proteomes" id="UP000076078">
    <property type="component" value="Unassembled WGS sequence"/>
</dbReference>
<feature type="compositionally biased region" description="Basic and acidic residues" evidence="3">
    <location>
        <begin position="744"/>
        <end position="755"/>
    </location>
</feature>
<dbReference type="OrthoDB" id="439639at2759"/>
<comment type="caution">
    <text evidence="5">The sequence shown here is derived from an EMBL/GenBank/DDBJ whole genome shotgun (WGS) entry which is preliminary data.</text>
</comment>
<feature type="compositionally biased region" description="Basic and acidic residues" evidence="3">
    <location>
        <begin position="293"/>
        <end position="303"/>
    </location>
</feature>
<dbReference type="EMBL" id="LODT01000022">
    <property type="protein sequence ID" value="KYQ94283.1"/>
    <property type="molecule type" value="Genomic_DNA"/>
</dbReference>
<evidence type="ECO:0000256" key="3">
    <source>
        <dbReference type="SAM" id="MobiDB-lite"/>
    </source>
</evidence>
<dbReference type="SMART" id="SM00360">
    <property type="entry name" value="RRM"/>
    <property type="match status" value="5"/>
</dbReference>
<feature type="compositionally biased region" description="Basic and acidic residues" evidence="3">
    <location>
        <begin position="313"/>
        <end position="326"/>
    </location>
</feature>
<dbReference type="OMA" id="FNNTCIQ"/>
<evidence type="ECO:0000313" key="6">
    <source>
        <dbReference type="Proteomes" id="UP000076078"/>
    </source>
</evidence>
<dbReference type="CDD" id="cd12317">
    <property type="entry name" value="RRM4_RBM19_RRM3_MRD1"/>
    <property type="match status" value="1"/>
</dbReference>
<feature type="compositionally biased region" description="Basic and acidic residues" evidence="3">
    <location>
        <begin position="227"/>
        <end position="236"/>
    </location>
</feature>
<dbReference type="InParanoid" id="A0A151ZJX8"/>
<evidence type="ECO:0000256" key="1">
    <source>
        <dbReference type="ARBA" id="ARBA00022884"/>
    </source>
</evidence>
<feature type="compositionally biased region" description="Basic and acidic residues" evidence="3">
    <location>
        <begin position="182"/>
        <end position="196"/>
    </location>
</feature>
<dbReference type="FunFam" id="3.30.70.330:FF:000442">
    <property type="entry name" value="Multiple RNA-binding domain-containing protein 1"/>
    <property type="match status" value="1"/>
</dbReference>
<dbReference type="CDD" id="cd12320">
    <property type="entry name" value="RRM6_RBM19_RRM5_MRD1"/>
    <property type="match status" value="1"/>
</dbReference>
<evidence type="ECO:0000256" key="2">
    <source>
        <dbReference type="PROSITE-ProRule" id="PRU00176"/>
    </source>
</evidence>
<feature type="compositionally biased region" description="Acidic residues" evidence="3">
    <location>
        <begin position="127"/>
        <end position="140"/>
    </location>
</feature>
<dbReference type="InterPro" id="IPR012677">
    <property type="entry name" value="Nucleotide-bd_a/b_plait_sf"/>
</dbReference>
<feature type="domain" description="RRM" evidence="4">
    <location>
        <begin position="647"/>
        <end position="729"/>
    </location>
</feature>
<protein>
    <submittedName>
        <fullName evidence="5">RNA-binding region RNP-1 domain-containing protein</fullName>
    </submittedName>
</protein>
<feature type="region of interest" description="Disordered" evidence="3">
    <location>
        <begin position="614"/>
        <end position="634"/>
    </location>
</feature>
<dbReference type="STRING" id="361077.A0A151ZJX8"/>
<keyword evidence="1 2" id="KW-0694">RNA-binding</keyword>
<dbReference type="Pfam" id="PF00076">
    <property type="entry name" value="RRM_1"/>
    <property type="match status" value="5"/>
</dbReference>
<organism evidence="5 6">
    <name type="scientific">Tieghemostelium lacteum</name>
    <name type="common">Slime mold</name>
    <name type="synonym">Dictyostelium lacteum</name>
    <dbReference type="NCBI Taxonomy" id="361077"/>
    <lineage>
        <taxon>Eukaryota</taxon>
        <taxon>Amoebozoa</taxon>
        <taxon>Evosea</taxon>
        <taxon>Eumycetozoa</taxon>
        <taxon>Dictyostelia</taxon>
        <taxon>Dictyosteliales</taxon>
        <taxon>Raperosteliaceae</taxon>
        <taxon>Tieghemostelium</taxon>
    </lineage>
</organism>
<dbReference type="InterPro" id="IPR000504">
    <property type="entry name" value="RRM_dom"/>
</dbReference>
<feature type="compositionally biased region" description="Acidic residues" evidence="3">
    <location>
        <begin position="262"/>
        <end position="292"/>
    </location>
</feature>
<evidence type="ECO:0000259" key="4">
    <source>
        <dbReference type="PROSITE" id="PS50102"/>
    </source>
</evidence>
<gene>
    <name evidence="5" type="ORF">DLAC_04583</name>
</gene>
<name>A0A151ZJX8_TIELA</name>
<feature type="domain" description="RRM" evidence="4">
    <location>
        <begin position="536"/>
        <end position="608"/>
    </location>
</feature>
<reference evidence="5 6" key="1">
    <citation type="submission" date="2015-12" db="EMBL/GenBank/DDBJ databases">
        <title>Dictyostelia acquired genes for synthesis and detection of signals that induce cell-type specialization by lateral gene transfer from prokaryotes.</title>
        <authorList>
            <person name="Gloeckner G."/>
            <person name="Schaap P."/>
        </authorList>
    </citation>
    <scope>NUCLEOTIDE SEQUENCE [LARGE SCALE GENOMIC DNA]</scope>
    <source>
        <strain evidence="5 6">TK</strain>
    </source>
</reference>
<feature type="compositionally biased region" description="Polar residues" evidence="3">
    <location>
        <begin position="732"/>
        <end position="743"/>
    </location>
</feature>
<feature type="region of interest" description="Disordered" evidence="3">
    <location>
        <begin position="732"/>
        <end position="755"/>
    </location>
</feature>
<dbReference type="PANTHER" id="PTHR10352">
    <property type="entry name" value="EUKARYOTIC TRANSLATION INITIATION FACTOR 3 SUBUNIT G"/>
    <property type="match status" value="1"/>
</dbReference>
<dbReference type="FunCoup" id="A0A151ZJX8">
    <property type="interactions" value="1174"/>
</dbReference>
<accession>A0A151ZJX8</accession>
<dbReference type="Gene3D" id="3.30.70.330">
    <property type="match status" value="5"/>
</dbReference>
<feature type="domain" description="RRM" evidence="4">
    <location>
        <begin position="764"/>
        <end position="841"/>
    </location>
</feature>
<feature type="region of interest" description="Disordered" evidence="3">
    <location>
        <begin position="85"/>
        <end position="143"/>
    </location>
</feature>